<name>A0A2I8VLM4_9EURY</name>
<organism evidence="7 8">
    <name type="scientific">Salinigranum rubrum</name>
    <dbReference type="NCBI Taxonomy" id="755307"/>
    <lineage>
        <taxon>Archaea</taxon>
        <taxon>Methanobacteriati</taxon>
        <taxon>Methanobacteriota</taxon>
        <taxon>Stenosarchaea group</taxon>
        <taxon>Halobacteria</taxon>
        <taxon>Halobacteriales</taxon>
        <taxon>Haloferacaceae</taxon>
        <taxon>Salinigranum</taxon>
    </lineage>
</organism>
<dbReference type="AlphaFoldDB" id="A0A2I8VLM4"/>
<dbReference type="CDD" id="cd01164">
    <property type="entry name" value="FruK_PfkB_like"/>
    <property type="match status" value="1"/>
</dbReference>
<dbReference type="Proteomes" id="UP000236584">
    <property type="component" value="Chromosome"/>
</dbReference>
<evidence type="ECO:0000256" key="1">
    <source>
        <dbReference type="ARBA" id="ARBA00010688"/>
    </source>
</evidence>
<dbReference type="GO" id="GO:0005524">
    <property type="term" value="F:ATP binding"/>
    <property type="evidence" value="ECO:0007669"/>
    <property type="project" value="UniProtKB-KW"/>
</dbReference>
<dbReference type="PANTHER" id="PTHR46566">
    <property type="entry name" value="1-PHOSPHOFRUCTOKINASE-RELATED"/>
    <property type="match status" value="1"/>
</dbReference>
<comment type="similarity">
    <text evidence="1">Belongs to the carbohydrate kinase PfkB family.</text>
</comment>
<dbReference type="EMBL" id="CP026309">
    <property type="protein sequence ID" value="AUV82837.1"/>
    <property type="molecule type" value="Genomic_DNA"/>
</dbReference>
<dbReference type="InterPro" id="IPR054902">
    <property type="entry name" value="pfkB_Halo"/>
</dbReference>
<dbReference type="OrthoDB" id="199813at2157"/>
<feature type="domain" description="Carbohydrate kinase PfkB" evidence="6">
    <location>
        <begin position="19"/>
        <end position="292"/>
    </location>
</feature>
<dbReference type="InterPro" id="IPR017583">
    <property type="entry name" value="Tagatose/fructose_Pkinase"/>
</dbReference>
<keyword evidence="4 7" id="KW-0418">Kinase</keyword>
<evidence type="ECO:0000256" key="2">
    <source>
        <dbReference type="ARBA" id="ARBA00022679"/>
    </source>
</evidence>
<dbReference type="PIRSF" id="PIRSF000535">
    <property type="entry name" value="1PFK/6PFK/LacC"/>
    <property type="match status" value="1"/>
</dbReference>
<reference evidence="7 8" key="1">
    <citation type="submission" date="2018-01" db="EMBL/GenBank/DDBJ databases">
        <title>Complete genome sequence of Salinigranum rubrum GX10T, an extremely halophilic archaeon isolated from a marine solar saltern.</title>
        <authorList>
            <person name="Han S."/>
        </authorList>
    </citation>
    <scope>NUCLEOTIDE SEQUENCE [LARGE SCALE GENOMIC DNA]</scope>
    <source>
        <strain evidence="7 8">GX10</strain>
    </source>
</reference>
<dbReference type="InterPro" id="IPR011611">
    <property type="entry name" value="PfkB_dom"/>
</dbReference>
<dbReference type="Gene3D" id="3.40.1190.20">
    <property type="match status" value="1"/>
</dbReference>
<accession>A0A2I8VLM4</accession>
<evidence type="ECO:0000313" key="7">
    <source>
        <dbReference type="EMBL" id="AUV82837.1"/>
    </source>
</evidence>
<protein>
    <submittedName>
        <fullName evidence="7">1-phosphofructokinase</fullName>
    </submittedName>
</protein>
<evidence type="ECO:0000256" key="3">
    <source>
        <dbReference type="ARBA" id="ARBA00022741"/>
    </source>
</evidence>
<keyword evidence="5" id="KW-0067">ATP-binding</keyword>
<evidence type="ECO:0000256" key="5">
    <source>
        <dbReference type="ARBA" id="ARBA00022840"/>
    </source>
</evidence>
<proteinExistence type="inferred from homology"/>
<dbReference type="SUPFAM" id="SSF53613">
    <property type="entry name" value="Ribokinase-like"/>
    <property type="match status" value="1"/>
</dbReference>
<keyword evidence="2" id="KW-0808">Transferase</keyword>
<dbReference type="PANTHER" id="PTHR46566:SF2">
    <property type="entry name" value="ATP-DEPENDENT 6-PHOSPHOFRUCTOKINASE ISOZYME 2"/>
    <property type="match status" value="1"/>
</dbReference>
<dbReference type="NCBIfam" id="NF041320">
    <property type="entry name" value="pfkB_Halo"/>
    <property type="match status" value="1"/>
</dbReference>
<dbReference type="PROSITE" id="PS00584">
    <property type="entry name" value="PFKB_KINASES_2"/>
    <property type="match status" value="1"/>
</dbReference>
<dbReference type="GeneID" id="35593490"/>
<dbReference type="Pfam" id="PF00294">
    <property type="entry name" value="PfkB"/>
    <property type="match status" value="1"/>
</dbReference>
<dbReference type="RefSeq" id="WP_103426526.1">
    <property type="nucleotide sequence ID" value="NZ_CP026309.1"/>
</dbReference>
<evidence type="ECO:0000256" key="4">
    <source>
        <dbReference type="ARBA" id="ARBA00022777"/>
    </source>
</evidence>
<dbReference type="NCBIfam" id="TIGR03168">
    <property type="entry name" value="1-PFK"/>
    <property type="match status" value="1"/>
</dbReference>
<dbReference type="InterPro" id="IPR029056">
    <property type="entry name" value="Ribokinase-like"/>
</dbReference>
<keyword evidence="3" id="KW-0547">Nucleotide-binding</keyword>
<keyword evidence="8" id="KW-1185">Reference proteome</keyword>
<dbReference type="KEGG" id="srub:C2R22_15320"/>
<dbReference type="GO" id="GO:0008443">
    <property type="term" value="F:phosphofructokinase activity"/>
    <property type="evidence" value="ECO:0007669"/>
    <property type="project" value="TreeGrafter"/>
</dbReference>
<evidence type="ECO:0000313" key="8">
    <source>
        <dbReference type="Proteomes" id="UP000236584"/>
    </source>
</evidence>
<evidence type="ECO:0000259" key="6">
    <source>
        <dbReference type="Pfam" id="PF00294"/>
    </source>
</evidence>
<gene>
    <name evidence="7" type="ORF">C2R22_15320</name>
</gene>
<dbReference type="GO" id="GO:0005829">
    <property type="term" value="C:cytosol"/>
    <property type="evidence" value="ECO:0007669"/>
    <property type="project" value="TreeGrafter"/>
</dbReference>
<dbReference type="InterPro" id="IPR002173">
    <property type="entry name" value="Carboh/pur_kinase_PfkB_CS"/>
</dbReference>
<sequence length="308" mass="31495">MARDTDTPPVVTVTFNPAIDYTVRTGPLADGTVARTDDARFDAGGKGINVAGYLNALDVPSVATGLLGGFTGSFIRTRLDESDIAHDFVSVPGNTRLNVTLSTPDAEYKINHCGPTVDADAVARIVERIEAHDPGTVVVGGSLPPGLDVGAVDAIADAGGWETVVDVDGAALSRLDATYAACKPNREELHEATGLPVDTVDECVAAAEALRERGYDRVVASLGPDGALLVSETETTHVPAADVDVVDTVGAGDALLSGVLAGWVRGYDDEDALELGVDVATCVVGTAGTAADAVADLVGTDDYGVQAH</sequence>